<evidence type="ECO:0000313" key="2">
    <source>
        <dbReference type="EMBL" id="CDQ66266.1"/>
    </source>
</evidence>
<dbReference type="Proteomes" id="UP000193380">
    <property type="component" value="Unassembled WGS sequence"/>
</dbReference>
<feature type="compositionally biased region" description="Polar residues" evidence="1">
    <location>
        <begin position="122"/>
        <end position="131"/>
    </location>
</feature>
<dbReference type="PANTHER" id="PTHR44813">
    <property type="entry name" value="MITOGEN-ACTIVATED PROTEIN KINASE-BINDING PROTEIN 1"/>
    <property type="match status" value="1"/>
</dbReference>
<dbReference type="GO" id="GO:0046330">
    <property type="term" value="P:positive regulation of JNK cascade"/>
    <property type="evidence" value="ECO:0007669"/>
    <property type="project" value="TreeGrafter"/>
</dbReference>
<dbReference type="EMBL" id="FR904536">
    <property type="protein sequence ID" value="CDQ66266.1"/>
    <property type="molecule type" value="Genomic_DNA"/>
</dbReference>
<dbReference type="PaxDb" id="8022-A0A060WH07"/>
<protein>
    <submittedName>
        <fullName evidence="2">Uncharacterized protein</fullName>
    </submittedName>
</protein>
<proteinExistence type="predicted"/>
<reference evidence="2" key="2">
    <citation type="submission" date="2014-03" db="EMBL/GenBank/DDBJ databases">
        <authorList>
            <person name="Genoscope - CEA"/>
        </authorList>
    </citation>
    <scope>NUCLEOTIDE SEQUENCE</scope>
</reference>
<dbReference type="STRING" id="8022.A0A060WH07"/>
<feature type="compositionally biased region" description="Basic and acidic residues" evidence="1">
    <location>
        <begin position="38"/>
        <end position="47"/>
    </location>
</feature>
<feature type="compositionally biased region" description="Low complexity" evidence="1">
    <location>
        <begin position="144"/>
        <end position="162"/>
    </location>
</feature>
<feature type="region of interest" description="Disordered" evidence="1">
    <location>
        <begin position="18"/>
        <end position="94"/>
    </location>
</feature>
<evidence type="ECO:0000256" key="1">
    <source>
        <dbReference type="SAM" id="MobiDB-lite"/>
    </source>
</evidence>
<name>A0A060WH07_ONCMY</name>
<feature type="region of interest" description="Disordered" evidence="1">
    <location>
        <begin position="117"/>
        <end position="178"/>
    </location>
</feature>
<dbReference type="AlphaFoldDB" id="A0A060WH07"/>
<dbReference type="GO" id="GO:0005737">
    <property type="term" value="C:cytoplasm"/>
    <property type="evidence" value="ECO:0007669"/>
    <property type="project" value="TreeGrafter"/>
</dbReference>
<organism evidence="2 3">
    <name type="scientific">Oncorhynchus mykiss</name>
    <name type="common">Rainbow trout</name>
    <name type="synonym">Salmo gairdneri</name>
    <dbReference type="NCBI Taxonomy" id="8022"/>
    <lineage>
        <taxon>Eukaryota</taxon>
        <taxon>Metazoa</taxon>
        <taxon>Chordata</taxon>
        <taxon>Craniata</taxon>
        <taxon>Vertebrata</taxon>
        <taxon>Euteleostomi</taxon>
        <taxon>Actinopterygii</taxon>
        <taxon>Neopterygii</taxon>
        <taxon>Teleostei</taxon>
        <taxon>Protacanthopterygii</taxon>
        <taxon>Salmoniformes</taxon>
        <taxon>Salmonidae</taxon>
        <taxon>Salmoninae</taxon>
        <taxon>Oncorhynchus</taxon>
    </lineage>
</organism>
<dbReference type="GO" id="GO:0043124">
    <property type="term" value="P:negative regulation of canonical NF-kappaB signal transduction"/>
    <property type="evidence" value="ECO:0007669"/>
    <property type="project" value="TreeGrafter"/>
</dbReference>
<dbReference type="InterPro" id="IPR055292">
    <property type="entry name" value="MABP1"/>
</dbReference>
<gene>
    <name evidence="2" type="ORF">GSONMT00075007001</name>
</gene>
<dbReference type="PANTHER" id="PTHR44813:SF1">
    <property type="entry name" value="MITOGEN-ACTIVATED PROTEIN KINASE-BINDING PROTEIN 1"/>
    <property type="match status" value="1"/>
</dbReference>
<sequence>MDSMDLMVKSMLDLRQLDSFAMPPSSPTKTQTQPVSDSFRDPFREEELGSTISLQPLTAWGESEQRSQQRPKYIMLSPQTPDTETGPVLYPDGFEDRVSLAGSEYLVKELLPGPGASRSVKGYQNHNQWSQGHHDKHSPDSACSVDYSSSRLSSPDSQQQPPAEDPELTEPLSVDGNSSELDLEELEVEEEGGVGRGDAKGVTVVPQTPDQEAFLKQHFGNLAELNNPGKNRVYIPVTFSLTGIRHVDGNSHYPLPPPIQCFCK</sequence>
<evidence type="ECO:0000313" key="3">
    <source>
        <dbReference type="Proteomes" id="UP000193380"/>
    </source>
</evidence>
<reference evidence="2" key="1">
    <citation type="journal article" date="2014" name="Nat. Commun.">
        <title>The rainbow trout genome provides novel insights into evolution after whole-genome duplication in vertebrates.</title>
        <authorList>
            <person name="Berthelot C."/>
            <person name="Brunet F."/>
            <person name="Chalopin D."/>
            <person name="Juanchich A."/>
            <person name="Bernard M."/>
            <person name="Noel B."/>
            <person name="Bento P."/>
            <person name="Da Silva C."/>
            <person name="Labadie K."/>
            <person name="Alberti A."/>
            <person name="Aury J.M."/>
            <person name="Louis A."/>
            <person name="Dehais P."/>
            <person name="Bardou P."/>
            <person name="Montfort J."/>
            <person name="Klopp C."/>
            <person name="Cabau C."/>
            <person name="Gaspin C."/>
            <person name="Thorgaard G.H."/>
            <person name="Boussaha M."/>
            <person name="Quillet E."/>
            <person name="Guyomard R."/>
            <person name="Galiana D."/>
            <person name="Bobe J."/>
            <person name="Volff J.N."/>
            <person name="Genet C."/>
            <person name="Wincker P."/>
            <person name="Jaillon O."/>
            <person name="Roest Crollius H."/>
            <person name="Guiguen Y."/>
        </authorList>
    </citation>
    <scope>NUCLEOTIDE SEQUENCE [LARGE SCALE GENOMIC DNA]</scope>
</reference>
<accession>A0A060WH07</accession>